<evidence type="ECO:0000256" key="2">
    <source>
        <dbReference type="ARBA" id="ARBA00001947"/>
    </source>
</evidence>
<feature type="domain" description="Metallo-beta-lactamase" evidence="13">
    <location>
        <begin position="773"/>
        <end position="862"/>
    </location>
</feature>
<feature type="region of interest" description="Disordered" evidence="12">
    <location>
        <begin position="485"/>
        <end position="504"/>
    </location>
</feature>
<dbReference type="PANTHER" id="PTHR12553:SF49">
    <property type="entry name" value="ZINC PHOSPHODIESTERASE ELAC PROTEIN 2"/>
    <property type="match status" value="1"/>
</dbReference>
<gene>
    <name evidence="15" type="ORF">CERZMDRAFT_50808</name>
</gene>
<dbReference type="GO" id="GO:1990180">
    <property type="term" value="P:mitochondrial tRNA 3'-end processing"/>
    <property type="evidence" value="ECO:0007669"/>
    <property type="project" value="TreeGrafter"/>
</dbReference>
<proteinExistence type="inferred from homology"/>
<dbReference type="InterPro" id="IPR027794">
    <property type="entry name" value="tRNase_Z_dom"/>
</dbReference>
<comment type="catalytic activity">
    <reaction evidence="1">
        <text>Endonucleolytic cleavage of RNA, removing extra 3' nucleotides from tRNA precursor, generating 3' termini of tRNAs. A 3'-hydroxy group is left at the tRNA terminus and a 5'-phosphoryl group is left at the trailer molecule.</text>
        <dbReference type="EC" id="3.1.26.11"/>
    </reaction>
</comment>
<keyword evidence="5" id="KW-0819">tRNA processing</keyword>
<dbReference type="GO" id="GO:0042781">
    <property type="term" value="F:3'-tRNA processing endoribonuclease activity"/>
    <property type="evidence" value="ECO:0007669"/>
    <property type="project" value="UniProtKB-EC"/>
</dbReference>
<evidence type="ECO:0000256" key="3">
    <source>
        <dbReference type="ARBA" id="ARBA00007823"/>
    </source>
</evidence>
<dbReference type="GO" id="GO:0005739">
    <property type="term" value="C:mitochondrion"/>
    <property type="evidence" value="ECO:0007669"/>
    <property type="project" value="TreeGrafter"/>
</dbReference>
<feature type="compositionally biased region" description="Basic residues" evidence="12">
    <location>
        <begin position="1006"/>
        <end position="1016"/>
    </location>
</feature>
<dbReference type="PANTHER" id="PTHR12553">
    <property type="entry name" value="ZINC PHOSPHODIESTERASE ELAC PROTEIN 2"/>
    <property type="match status" value="1"/>
</dbReference>
<dbReference type="InterPro" id="IPR047151">
    <property type="entry name" value="RNZ2-like"/>
</dbReference>
<evidence type="ECO:0000259" key="13">
    <source>
        <dbReference type="Pfam" id="PF12706"/>
    </source>
</evidence>
<evidence type="ECO:0000256" key="4">
    <source>
        <dbReference type="ARBA" id="ARBA00012477"/>
    </source>
</evidence>
<dbReference type="InterPro" id="IPR001279">
    <property type="entry name" value="Metallo-B-lactamas"/>
</dbReference>
<dbReference type="OrthoDB" id="527344at2759"/>
<dbReference type="AlphaFoldDB" id="A0A6A6F0R0"/>
<evidence type="ECO:0000313" key="16">
    <source>
        <dbReference type="Proteomes" id="UP000799539"/>
    </source>
</evidence>
<dbReference type="Pfam" id="PF13691">
    <property type="entry name" value="Lactamase_B_4"/>
    <property type="match status" value="1"/>
</dbReference>
<evidence type="ECO:0000256" key="7">
    <source>
        <dbReference type="ARBA" id="ARBA00022723"/>
    </source>
</evidence>
<keyword evidence="9" id="KW-0378">Hydrolase</keyword>
<evidence type="ECO:0000259" key="14">
    <source>
        <dbReference type="Pfam" id="PF13691"/>
    </source>
</evidence>
<dbReference type="GO" id="GO:0046872">
    <property type="term" value="F:metal ion binding"/>
    <property type="evidence" value="ECO:0007669"/>
    <property type="project" value="UniProtKB-KW"/>
</dbReference>
<feature type="region of interest" description="Disordered" evidence="12">
    <location>
        <begin position="966"/>
        <end position="1016"/>
    </location>
</feature>
<dbReference type="Proteomes" id="UP000799539">
    <property type="component" value="Unassembled WGS sequence"/>
</dbReference>
<keyword evidence="7" id="KW-0479">Metal-binding</keyword>
<keyword evidence="11" id="KW-0175">Coiled coil</keyword>
<evidence type="ECO:0000256" key="6">
    <source>
        <dbReference type="ARBA" id="ARBA00022722"/>
    </source>
</evidence>
<feature type="compositionally biased region" description="Gly residues" evidence="12">
    <location>
        <begin position="969"/>
        <end position="980"/>
    </location>
</feature>
<protein>
    <recommendedName>
        <fullName evidence="4">ribonuclease Z</fullName>
        <ecNumber evidence="4">3.1.26.11</ecNumber>
    </recommendedName>
</protein>
<evidence type="ECO:0000256" key="1">
    <source>
        <dbReference type="ARBA" id="ARBA00000402"/>
    </source>
</evidence>
<dbReference type="Pfam" id="PF12706">
    <property type="entry name" value="Lactamase_B_2"/>
    <property type="match status" value="1"/>
</dbReference>
<keyword evidence="10" id="KW-0862">Zinc</keyword>
<evidence type="ECO:0000256" key="12">
    <source>
        <dbReference type="SAM" id="MobiDB-lite"/>
    </source>
</evidence>
<evidence type="ECO:0000256" key="10">
    <source>
        <dbReference type="ARBA" id="ARBA00022833"/>
    </source>
</evidence>
<accession>A0A6A6F0R0</accession>
<dbReference type="SUPFAM" id="SSF56281">
    <property type="entry name" value="Metallo-hydrolase/oxidoreductase"/>
    <property type="match status" value="2"/>
</dbReference>
<evidence type="ECO:0000256" key="5">
    <source>
        <dbReference type="ARBA" id="ARBA00022694"/>
    </source>
</evidence>
<dbReference type="Gene3D" id="3.60.15.10">
    <property type="entry name" value="Ribonuclease Z/Hydroxyacylglutathione hydrolase-like"/>
    <property type="match status" value="2"/>
</dbReference>
<evidence type="ECO:0000256" key="11">
    <source>
        <dbReference type="SAM" id="Coils"/>
    </source>
</evidence>
<evidence type="ECO:0000256" key="9">
    <source>
        <dbReference type="ARBA" id="ARBA00022801"/>
    </source>
</evidence>
<sequence length="1016" mass="111897">MGKSHVQILTTPTADTPGTTLLLHFNNKRYLIGSLAEGTQRACVQMGARLIKVSECFVTGRTEWSNTGGMIGMVLTLADALSSSAQSSMEDTLKKARAKAERLNAQDGDAELAELEAKALANKEMGSSLKIFGPPNLNHSLATARRFVFRKGMPVNIHEIRDNGLPQQDAKEKNWEPFWADENVKVWAMSISPSTDASTSRSSSISPLKRSFDEMRAGDEGNVVQITGDLTQEDREHLTVKAIVGEMFNSSWRLDTLHETPLSHVKLPASIFIRDPETNKVRKYIGPLPGDRENPLPNPHLKVLVRKPWPGALVSNLPVAKPDKHAISYIFRNHVQRGKFRPERATARGIQPGPDFNRLARGEDIQNEQGEWVKSEEVMDPPRVGGGIAVIDLPGPEYIENLVARPEWREENVMEGVGAVVWMCGKGVATNEKLHDFMKEFSHLEHIVSSPDYCPNNIAFHSVAGSTARLKRVDPDRYRVPVHDVEGDAPQQHGGSANFSEVKKSRPLPDKAHIAVRGQRVELLPSVEYRPEDGLAPLNVEKAAAELTEEVMQEATKAQEAAKNPGPEVSDWLKTLPPGADQAEVITLGTGSALPSKYRNVSSTLVLVPGWGNIMFDAGENTLGQLKRVFEPAELKQVLRDLRLLSISHMHADHQLGTTSVIQAWYQEVHDGKPGERISQTDSWEDILAPRDRLAVISEPTMQHCLYEYSQLEDYGYSRIAPLSLKPGEPRRNIPSKLNWFLPPVQLSNLNSTDYQNLLDAHMVPVEALHLRELEAVPVKHCSGARAVSITTPSGFKVSYSGDCRPCEPFAQIGKGSTVCIHEATFDDELQGDAEAKSHSTTSEALEIAQRMDARACILTHFSQRYQKFPILERIDGEFADGEGKRYDLPNSRNVRYNPVGAEANADAGGDMKPTVVKFKVRSDMKVAVAFDYMRVKVGDIWQMENFTPAFLKLLEAEDRKHGVLPGVEAGGVGGNADGGKGGKKKGKGKGNGQQQQQQGDEGNKGKGKGGGQRRN</sequence>
<keyword evidence="8" id="KW-0255">Endonuclease</keyword>
<name>A0A6A6F0R0_9PEZI</name>
<feature type="coiled-coil region" evidence="11">
    <location>
        <begin position="86"/>
        <end position="118"/>
    </location>
</feature>
<evidence type="ECO:0000313" key="15">
    <source>
        <dbReference type="EMBL" id="KAF2207545.1"/>
    </source>
</evidence>
<dbReference type="InterPro" id="IPR036866">
    <property type="entry name" value="RibonucZ/Hydroxyglut_hydro"/>
</dbReference>
<keyword evidence="6" id="KW-0540">Nuclease</keyword>
<evidence type="ECO:0000256" key="8">
    <source>
        <dbReference type="ARBA" id="ARBA00022759"/>
    </source>
</evidence>
<organism evidence="15 16">
    <name type="scientific">Cercospora zeae-maydis SCOH1-5</name>
    <dbReference type="NCBI Taxonomy" id="717836"/>
    <lineage>
        <taxon>Eukaryota</taxon>
        <taxon>Fungi</taxon>
        <taxon>Dikarya</taxon>
        <taxon>Ascomycota</taxon>
        <taxon>Pezizomycotina</taxon>
        <taxon>Dothideomycetes</taxon>
        <taxon>Dothideomycetidae</taxon>
        <taxon>Mycosphaerellales</taxon>
        <taxon>Mycosphaerellaceae</taxon>
        <taxon>Cercospora</taxon>
    </lineage>
</organism>
<reference evidence="15" key="1">
    <citation type="journal article" date="2020" name="Stud. Mycol.">
        <title>101 Dothideomycetes genomes: a test case for predicting lifestyles and emergence of pathogens.</title>
        <authorList>
            <person name="Haridas S."/>
            <person name="Albert R."/>
            <person name="Binder M."/>
            <person name="Bloem J."/>
            <person name="Labutti K."/>
            <person name="Salamov A."/>
            <person name="Andreopoulos B."/>
            <person name="Baker S."/>
            <person name="Barry K."/>
            <person name="Bills G."/>
            <person name="Bluhm B."/>
            <person name="Cannon C."/>
            <person name="Castanera R."/>
            <person name="Culley D."/>
            <person name="Daum C."/>
            <person name="Ezra D."/>
            <person name="Gonzalez J."/>
            <person name="Henrissat B."/>
            <person name="Kuo A."/>
            <person name="Liang C."/>
            <person name="Lipzen A."/>
            <person name="Lutzoni F."/>
            <person name="Magnuson J."/>
            <person name="Mondo S."/>
            <person name="Nolan M."/>
            <person name="Ohm R."/>
            <person name="Pangilinan J."/>
            <person name="Park H.-J."/>
            <person name="Ramirez L."/>
            <person name="Alfaro M."/>
            <person name="Sun H."/>
            <person name="Tritt A."/>
            <person name="Yoshinaga Y."/>
            <person name="Zwiers L.-H."/>
            <person name="Turgeon B."/>
            <person name="Goodwin S."/>
            <person name="Spatafora J."/>
            <person name="Crous P."/>
            <person name="Grigoriev I."/>
        </authorList>
    </citation>
    <scope>NUCLEOTIDE SEQUENCE</scope>
    <source>
        <strain evidence="15">SCOH1-5</strain>
    </source>
</reference>
<keyword evidence="16" id="KW-1185">Reference proteome</keyword>
<comment type="similarity">
    <text evidence="3">Belongs to the RNase Z family.</text>
</comment>
<feature type="domain" description="tRNase Z endonuclease" evidence="14">
    <location>
        <begin position="7"/>
        <end position="69"/>
    </location>
</feature>
<dbReference type="CDD" id="cd07718">
    <property type="entry name" value="RNaseZ_ELAC1_ELAC2-C-term-like_MBL-fold"/>
    <property type="match status" value="1"/>
</dbReference>
<comment type="cofactor">
    <cofactor evidence="2">
        <name>Zn(2+)</name>
        <dbReference type="ChEBI" id="CHEBI:29105"/>
    </cofactor>
</comment>
<dbReference type="EMBL" id="ML992702">
    <property type="protein sequence ID" value="KAF2207545.1"/>
    <property type="molecule type" value="Genomic_DNA"/>
</dbReference>
<dbReference type="EC" id="3.1.26.11" evidence="4"/>